<evidence type="ECO:0000313" key="2">
    <source>
        <dbReference type="Proteomes" id="UP001303046"/>
    </source>
</evidence>
<keyword evidence="2" id="KW-1185">Reference proteome</keyword>
<dbReference type="Proteomes" id="UP001303046">
    <property type="component" value="Unassembled WGS sequence"/>
</dbReference>
<gene>
    <name evidence="1" type="primary">Necator_chrI.g142</name>
    <name evidence="1" type="ORF">RB195_004021</name>
</gene>
<accession>A0ABR1BHR4</accession>
<name>A0ABR1BHR4_NECAM</name>
<reference evidence="1 2" key="1">
    <citation type="submission" date="2023-08" db="EMBL/GenBank/DDBJ databases">
        <title>A Necator americanus chromosomal reference genome.</title>
        <authorList>
            <person name="Ilik V."/>
            <person name="Petrzelkova K.J."/>
            <person name="Pardy F."/>
            <person name="Fuh T."/>
            <person name="Niatou-Singa F.S."/>
            <person name="Gouil Q."/>
            <person name="Baker L."/>
            <person name="Ritchie M.E."/>
            <person name="Jex A.R."/>
            <person name="Gazzola D."/>
            <person name="Li H."/>
            <person name="Toshio Fujiwara R."/>
            <person name="Zhan B."/>
            <person name="Aroian R.V."/>
            <person name="Pafco B."/>
            <person name="Schwarz E.M."/>
        </authorList>
    </citation>
    <scope>NUCLEOTIDE SEQUENCE [LARGE SCALE GENOMIC DNA]</scope>
    <source>
        <strain evidence="1 2">Aroian</strain>
        <tissue evidence="1">Whole animal</tissue>
    </source>
</reference>
<comment type="caution">
    <text evidence="1">The sequence shown here is derived from an EMBL/GenBank/DDBJ whole genome shotgun (WGS) entry which is preliminary data.</text>
</comment>
<protein>
    <submittedName>
        <fullName evidence="1">Uncharacterized protein</fullName>
    </submittedName>
</protein>
<organism evidence="1 2">
    <name type="scientific">Necator americanus</name>
    <name type="common">Human hookworm</name>
    <dbReference type="NCBI Taxonomy" id="51031"/>
    <lineage>
        <taxon>Eukaryota</taxon>
        <taxon>Metazoa</taxon>
        <taxon>Ecdysozoa</taxon>
        <taxon>Nematoda</taxon>
        <taxon>Chromadorea</taxon>
        <taxon>Rhabditida</taxon>
        <taxon>Rhabditina</taxon>
        <taxon>Rhabditomorpha</taxon>
        <taxon>Strongyloidea</taxon>
        <taxon>Ancylostomatidae</taxon>
        <taxon>Bunostominae</taxon>
        <taxon>Necator</taxon>
    </lineage>
</organism>
<proteinExistence type="predicted"/>
<evidence type="ECO:0000313" key="1">
    <source>
        <dbReference type="EMBL" id="KAK6725440.1"/>
    </source>
</evidence>
<dbReference type="EMBL" id="JAVFWL010000001">
    <property type="protein sequence ID" value="KAK6725440.1"/>
    <property type="molecule type" value="Genomic_DNA"/>
</dbReference>
<sequence>MLLVAFCTIYDFFDEITEFYQKVDQDIKYFTKYASDAKRTMIMRPRMTERDIFEAVVRVKRSVAVFSTYQCDVLRCSEAENCTKDFS</sequence>